<keyword evidence="5 6" id="KW-0472">Membrane</keyword>
<dbReference type="InterPro" id="IPR000515">
    <property type="entry name" value="MetI-like"/>
</dbReference>
<gene>
    <name evidence="9" type="primary">pstC</name>
    <name evidence="9" type="ORF">NAG76_22160</name>
</gene>
<dbReference type="SUPFAM" id="SSF161098">
    <property type="entry name" value="MetI-like"/>
    <property type="match status" value="1"/>
</dbReference>
<dbReference type="AlphaFoldDB" id="A0A9J6ZFD4"/>
<dbReference type="PANTHER" id="PTHR42727:SF1">
    <property type="entry name" value="PHOSPHATE TRANSPORT SYSTEM PERMEASE"/>
    <property type="match status" value="1"/>
</dbReference>
<comment type="subcellular location">
    <subcellularLocation>
        <location evidence="6">Cell membrane</location>
        <topology evidence="6">Multi-pass membrane protein</topology>
    </subcellularLocation>
    <subcellularLocation>
        <location evidence="1">Membrane</location>
        <topology evidence="1">Multi-pass membrane protein</topology>
    </subcellularLocation>
</comment>
<dbReference type="InterPro" id="IPR011864">
    <property type="entry name" value="Phosphate_PstC"/>
</dbReference>
<accession>A0A9J6ZFD4</accession>
<evidence type="ECO:0000256" key="3">
    <source>
        <dbReference type="ARBA" id="ARBA00022692"/>
    </source>
</evidence>
<dbReference type="PANTHER" id="PTHR42727">
    <property type="entry name" value="PHOSPHATE TRANSPORT SYSTEM PERMEASE PROTEIN"/>
    <property type="match status" value="1"/>
</dbReference>
<keyword evidence="2 6" id="KW-0813">Transport</keyword>
<feature type="transmembrane region" description="Helical" evidence="6">
    <location>
        <begin position="211"/>
        <end position="232"/>
    </location>
</feature>
<keyword evidence="4 6" id="KW-1133">Transmembrane helix</keyword>
<keyword evidence="7" id="KW-1003">Cell membrane</keyword>
<feature type="transmembrane region" description="Helical" evidence="6">
    <location>
        <begin position="282"/>
        <end position="303"/>
    </location>
</feature>
<evidence type="ECO:0000256" key="7">
    <source>
        <dbReference type="RuleBase" id="RU363054"/>
    </source>
</evidence>
<evidence type="ECO:0000256" key="2">
    <source>
        <dbReference type="ARBA" id="ARBA00022448"/>
    </source>
</evidence>
<reference evidence="9" key="1">
    <citation type="submission" date="2022-05" db="EMBL/GenBank/DDBJ databases">
        <title>Novel bacterial taxa in a minimal lignocellulolytic consortium and its capacity to transform plastics disclosed by genome-resolved metagenomics.</title>
        <authorList>
            <person name="Rodriguez C.A.D."/>
            <person name="Diaz-Garcia L."/>
            <person name="Herrera K."/>
            <person name="Tarazona N.A."/>
            <person name="Sproer C."/>
            <person name="Overmann J."/>
            <person name="Jimenez D.J."/>
        </authorList>
    </citation>
    <scope>NUCLEOTIDE SEQUENCE</scope>
    <source>
        <strain evidence="9">MAG5</strain>
    </source>
</reference>
<dbReference type="GO" id="GO:0005886">
    <property type="term" value="C:plasma membrane"/>
    <property type="evidence" value="ECO:0007669"/>
    <property type="project" value="UniProtKB-SubCell"/>
</dbReference>
<dbReference type="KEGG" id="plig:NAG76_22160"/>
<proteinExistence type="inferred from homology"/>
<dbReference type="GO" id="GO:0006817">
    <property type="term" value="P:phosphate ion transport"/>
    <property type="evidence" value="ECO:0007669"/>
    <property type="project" value="UniProtKB-KW"/>
</dbReference>
<evidence type="ECO:0000256" key="5">
    <source>
        <dbReference type="ARBA" id="ARBA00023136"/>
    </source>
</evidence>
<comment type="similarity">
    <text evidence="7">Belongs to the binding-protein-dependent transport system permease family. CysTW subfamily.</text>
</comment>
<dbReference type="PROSITE" id="PS50928">
    <property type="entry name" value="ABC_TM1"/>
    <property type="match status" value="1"/>
</dbReference>
<evidence type="ECO:0000313" key="10">
    <source>
        <dbReference type="Proteomes" id="UP001056756"/>
    </source>
</evidence>
<evidence type="ECO:0000256" key="6">
    <source>
        <dbReference type="RuleBase" id="RU363032"/>
    </source>
</evidence>
<evidence type="ECO:0000256" key="1">
    <source>
        <dbReference type="ARBA" id="ARBA00004141"/>
    </source>
</evidence>
<sequence length="314" mass="33747">MPNKTQSTLSADANEYSNPFKNSRVSIMNKVMPVLLFLCAIVSVLTTIGIVITLLSETINFFKVVPIQDFLFGTKWSALIQPQSFGILPLLTGTLMITTIAIVVALPIGLASAIYLSEYAPDKVRRIVKPILEVLAGVPTIVYGYFAISIITPVIQYIFPGAGVYNALSAGIAVGIMIIPMICSLSEDAMSAVPRTLRDGAYALGATRFEVALKIVVPAAFSGIVSSAVLAFSRALGETMIVSLAAGSTPTLTFNPLDSIQTMTAYIVQVSLGDVARGSVEYGSIFAVGMTLFIFTFLLNILAQYISRRFREEY</sequence>
<protein>
    <recommendedName>
        <fullName evidence="7">Phosphate transport system permease protein</fullName>
    </recommendedName>
</protein>
<keyword evidence="7" id="KW-0592">Phosphate transport</keyword>
<dbReference type="Proteomes" id="UP001056756">
    <property type="component" value="Chromosome"/>
</dbReference>
<dbReference type="NCBIfam" id="TIGR02138">
    <property type="entry name" value="phosphate_pstC"/>
    <property type="match status" value="1"/>
</dbReference>
<feature type="transmembrane region" description="Helical" evidence="6">
    <location>
        <begin position="165"/>
        <end position="185"/>
    </location>
</feature>
<evidence type="ECO:0000256" key="4">
    <source>
        <dbReference type="ARBA" id="ARBA00022989"/>
    </source>
</evidence>
<keyword evidence="3 6" id="KW-0812">Transmembrane</keyword>
<comment type="function">
    <text evidence="7">Part of the binding-protein-dependent transport system for phosphate; probably responsible for the translocation of the substrate across the membrane.</text>
</comment>
<dbReference type="EMBL" id="CP097899">
    <property type="protein sequence ID" value="URN94489.1"/>
    <property type="molecule type" value="Genomic_DNA"/>
</dbReference>
<evidence type="ECO:0000313" key="9">
    <source>
        <dbReference type="EMBL" id="URN94489.1"/>
    </source>
</evidence>
<dbReference type="Pfam" id="PF00528">
    <property type="entry name" value="BPD_transp_1"/>
    <property type="match status" value="1"/>
</dbReference>
<name>A0A9J6ZFD4_9BACL</name>
<evidence type="ECO:0000259" key="8">
    <source>
        <dbReference type="PROSITE" id="PS50928"/>
    </source>
</evidence>
<feature type="transmembrane region" description="Helical" evidence="6">
    <location>
        <begin position="136"/>
        <end position="159"/>
    </location>
</feature>
<feature type="transmembrane region" description="Helical" evidence="6">
    <location>
        <begin position="34"/>
        <end position="55"/>
    </location>
</feature>
<feature type="transmembrane region" description="Helical" evidence="6">
    <location>
        <begin position="95"/>
        <end position="116"/>
    </location>
</feature>
<feature type="domain" description="ABC transmembrane type-1" evidence="8">
    <location>
        <begin position="91"/>
        <end position="303"/>
    </location>
</feature>
<dbReference type="InterPro" id="IPR035906">
    <property type="entry name" value="MetI-like_sf"/>
</dbReference>
<dbReference type="GO" id="GO:0005315">
    <property type="term" value="F:phosphate transmembrane transporter activity"/>
    <property type="evidence" value="ECO:0007669"/>
    <property type="project" value="InterPro"/>
</dbReference>
<organism evidence="9 10">
    <name type="scientific">Candidatus Pristimantibacillus lignocellulolyticus</name>
    <dbReference type="NCBI Taxonomy" id="2994561"/>
    <lineage>
        <taxon>Bacteria</taxon>
        <taxon>Bacillati</taxon>
        <taxon>Bacillota</taxon>
        <taxon>Bacilli</taxon>
        <taxon>Bacillales</taxon>
        <taxon>Paenibacillaceae</taxon>
        <taxon>Candidatus Pristimantibacillus</taxon>
    </lineage>
</organism>
<dbReference type="Gene3D" id="1.10.3720.10">
    <property type="entry name" value="MetI-like"/>
    <property type="match status" value="1"/>
</dbReference>
<dbReference type="CDD" id="cd06261">
    <property type="entry name" value="TM_PBP2"/>
    <property type="match status" value="1"/>
</dbReference>